<keyword evidence="5" id="KW-1185">Reference proteome</keyword>
<dbReference type="Pfam" id="PF05170">
    <property type="entry name" value="AsmA"/>
    <property type="match status" value="2"/>
</dbReference>
<sequence length="838" mass="85079">MSETPPPIRPTPRRRRWPWIAGAVVIGVPVVGIGAAMLLLDAESLRPRLFAQVERATGRDFTAGEMRLAWSLVPTVELRDVALANAEGSSQPRMLTAERVQVQAELLPLLSREIRISRIEVEGAELRLEVDAQGRGNWVFARSAGTTVAPTTPEEGARQALALGIDALLLTRSRIHWNDARSGLAETMEIARLEAEAPLNGAISAEGEIALRGQAMTLQAETGGLAAFGAGAAWPVAATLGVQGAALQLEGNLTGQAWEGTATATIPDLARLAPLLPGVALPPLRDVTAAAAASGTGGAVAVVRDLRVTLGAADLAAYRPGLALRRASATAPGLEAPITLEAEATVEGQTLRATGTAGTPALLLAGASGPLPLDLRIEGPSVTGTAQGRIADPRALRGIDLALTVQATDLSPYGVAGAGSLTGRFALPGPGMAGGARVTGLRLAIPAAEARGDLALAAGSRVNVTGQLTFARLDLDALRAPPPAAAPAAPATPAPAPAAPTDNRMIPATPLPFAALRGFDADLRMTAPAMRAGGQDWRQVSARLVLAGGKARIAPLNATTPAGPLALEVEADATQTPPRLRVVAKSPGLDLAALSRAAGRDPLLIGRAQLDADLAGQGGDLRAVAATASGHLGLALVDGAVPRSLLRALPQQVLGAVLPAGNADIPLRCFALRAPASGGVLRLETLYAEGGLGRLGGTGQIDMRDETLAVRLQTDLRTPRIALRAPVNVAGRWNAPRVGVEPTAAAAAGLGAFLSQQETPDRSLQALAEILGNAGNRGAPAGVQGECAPALAAARGGAAGPAPTVQGAPAAPEAEAPNQQAPQRAPNAADLLRGLLGR</sequence>
<keyword evidence="2" id="KW-1133">Transmembrane helix</keyword>
<protein>
    <submittedName>
        <fullName evidence="4">AsmA family protein</fullName>
    </submittedName>
</protein>
<feature type="transmembrane region" description="Helical" evidence="2">
    <location>
        <begin position="20"/>
        <end position="40"/>
    </location>
</feature>
<gene>
    <name evidence="4" type="ORF">JJQ90_01850</name>
</gene>
<name>A0ABS6H1Z1_9PROT</name>
<evidence type="ECO:0000256" key="1">
    <source>
        <dbReference type="SAM" id="MobiDB-lite"/>
    </source>
</evidence>
<accession>A0ABS6H1Z1</accession>
<keyword evidence="2" id="KW-0812">Transmembrane</keyword>
<dbReference type="PANTHER" id="PTHR30441:SF4">
    <property type="entry name" value="PROTEIN ASMA"/>
    <property type="match status" value="1"/>
</dbReference>
<evidence type="ECO:0000259" key="3">
    <source>
        <dbReference type="Pfam" id="PF05170"/>
    </source>
</evidence>
<dbReference type="Proteomes" id="UP000689967">
    <property type="component" value="Unassembled WGS sequence"/>
</dbReference>
<dbReference type="EMBL" id="JAERQM010000001">
    <property type="protein sequence ID" value="MBU8542429.1"/>
    <property type="molecule type" value="Genomic_DNA"/>
</dbReference>
<dbReference type="InterPro" id="IPR052894">
    <property type="entry name" value="AsmA-related"/>
</dbReference>
<evidence type="ECO:0000256" key="2">
    <source>
        <dbReference type="SAM" id="Phobius"/>
    </source>
</evidence>
<feature type="region of interest" description="Disordered" evidence="1">
    <location>
        <begin position="796"/>
        <end position="838"/>
    </location>
</feature>
<evidence type="ECO:0000313" key="4">
    <source>
        <dbReference type="EMBL" id="MBU8542429.1"/>
    </source>
</evidence>
<feature type="region of interest" description="Disordered" evidence="1">
    <location>
        <begin position="482"/>
        <end position="503"/>
    </location>
</feature>
<feature type="domain" description="AsmA" evidence="3">
    <location>
        <begin position="460"/>
        <end position="647"/>
    </location>
</feature>
<dbReference type="PANTHER" id="PTHR30441">
    <property type="entry name" value="DUF748 DOMAIN-CONTAINING PROTEIN"/>
    <property type="match status" value="1"/>
</dbReference>
<dbReference type="RefSeq" id="WP_216872761.1">
    <property type="nucleotide sequence ID" value="NZ_JAERQM010000001.1"/>
</dbReference>
<feature type="compositionally biased region" description="Low complexity" evidence="1">
    <location>
        <begin position="796"/>
        <end position="829"/>
    </location>
</feature>
<comment type="caution">
    <text evidence="4">The sequence shown here is derived from an EMBL/GenBank/DDBJ whole genome shotgun (WGS) entry which is preliminary data.</text>
</comment>
<evidence type="ECO:0000313" key="5">
    <source>
        <dbReference type="Proteomes" id="UP000689967"/>
    </source>
</evidence>
<proteinExistence type="predicted"/>
<organism evidence="4 5">
    <name type="scientific">Falsiroseomonas oleicola</name>
    <dbReference type="NCBI Taxonomy" id="2801474"/>
    <lineage>
        <taxon>Bacteria</taxon>
        <taxon>Pseudomonadati</taxon>
        <taxon>Pseudomonadota</taxon>
        <taxon>Alphaproteobacteria</taxon>
        <taxon>Acetobacterales</taxon>
        <taxon>Roseomonadaceae</taxon>
        <taxon>Falsiroseomonas</taxon>
    </lineage>
</organism>
<feature type="domain" description="AsmA" evidence="3">
    <location>
        <begin position="35"/>
        <end position="223"/>
    </location>
</feature>
<reference evidence="4 5" key="1">
    <citation type="submission" date="2021-01" db="EMBL/GenBank/DDBJ databases">
        <title>Roseomonas sp. nov, a bacterium isolated from an oil production mixture in Yumen Oilfield.</title>
        <authorList>
            <person name="Wu D."/>
        </authorList>
    </citation>
    <scope>NUCLEOTIDE SEQUENCE [LARGE SCALE GENOMIC DNA]</scope>
    <source>
        <strain evidence="4 5">ROY-5-3</strain>
    </source>
</reference>
<dbReference type="InterPro" id="IPR007844">
    <property type="entry name" value="AsmA"/>
</dbReference>
<keyword evidence="2" id="KW-0472">Membrane</keyword>
<feature type="compositionally biased region" description="Pro residues" evidence="1">
    <location>
        <begin position="482"/>
        <end position="498"/>
    </location>
</feature>